<accession>A0ABW6WNW8</accession>
<keyword evidence="4" id="KW-0808">Transferase</keyword>
<dbReference type="Proteomes" id="UP001602245">
    <property type="component" value="Unassembled WGS sequence"/>
</dbReference>
<dbReference type="InterPro" id="IPR052155">
    <property type="entry name" value="Biofilm_reg_signaling"/>
</dbReference>
<evidence type="ECO:0000259" key="2">
    <source>
        <dbReference type="PROSITE" id="PS50112"/>
    </source>
</evidence>
<keyword evidence="1" id="KW-0472">Membrane</keyword>
<keyword evidence="1" id="KW-1133">Transmembrane helix</keyword>
<dbReference type="Gene3D" id="3.30.70.270">
    <property type="match status" value="1"/>
</dbReference>
<comment type="caution">
    <text evidence="4">The sequence shown here is derived from an EMBL/GenBank/DDBJ whole genome shotgun (WGS) entry which is preliminary data.</text>
</comment>
<reference evidence="4 5" key="1">
    <citation type="submission" date="2024-10" db="EMBL/GenBank/DDBJ databases">
        <title>The Natural Products Discovery Center: Release of the First 8490 Sequenced Strains for Exploring Actinobacteria Biosynthetic Diversity.</title>
        <authorList>
            <person name="Kalkreuter E."/>
            <person name="Kautsar S.A."/>
            <person name="Yang D."/>
            <person name="Bader C.D."/>
            <person name="Teijaro C.N."/>
            <person name="Fluegel L."/>
            <person name="Davis C.M."/>
            <person name="Simpson J.R."/>
            <person name="Lauterbach L."/>
            <person name="Steele A.D."/>
            <person name="Gui C."/>
            <person name="Meng S."/>
            <person name="Li G."/>
            <person name="Viehrig K."/>
            <person name="Ye F."/>
            <person name="Su P."/>
            <person name="Kiefer A.F."/>
            <person name="Nichols A."/>
            <person name="Cepeda A.J."/>
            <person name="Yan W."/>
            <person name="Fan B."/>
            <person name="Jiang Y."/>
            <person name="Adhikari A."/>
            <person name="Zheng C.-J."/>
            <person name="Schuster L."/>
            <person name="Cowan T.M."/>
            <person name="Smanski M.J."/>
            <person name="Chevrette M.G."/>
            <person name="De Carvalho L.P.S."/>
            <person name="Shen B."/>
        </authorList>
    </citation>
    <scope>NUCLEOTIDE SEQUENCE [LARGE SCALE GENOMIC DNA]</scope>
    <source>
        <strain evidence="4 5">NPDC000087</strain>
    </source>
</reference>
<dbReference type="SUPFAM" id="SSF55073">
    <property type="entry name" value="Nucleotide cyclase"/>
    <property type="match status" value="1"/>
</dbReference>
<evidence type="ECO:0000313" key="4">
    <source>
        <dbReference type="EMBL" id="MFF5294905.1"/>
    </source>
</evidence>
<dbReference type="Gene3D" id="3.30.450.20">
    <property type="entry name" value="PAS domain"/>
    <property type="match status" value="1"/>
</dbReference>
<feature type="transmembrane region" description="Helical" evidence="1">
    <location>
        <begin position="115"/>
        <end position="135"/>
    </location>
</feature>
<dbReference type="InterPro" id="IPR000014">
    <property type="entry name" value="PAS"/>
</dbReference>
<feature type="domain" description="PAS" evidence="2">
    <location>
        <begin position="165"/>
        <end position="201"/>
    </location>
</feature>
<keyword evidence="1" id="KW-0812">Transmembrane</keyword>
<keyword evidence="5" id="KW-1185">Reference proteome</keyword>
<dbReference type="SMART" id="SM00267">
    <property type="entry name" value="GGDEF"/>
    <property type="match status" value="1"/>
</dbReference>
<dbReference type="EC" id="2.7.7.65" evidence="4"/>
<evidence type="ECO:0000256" key="1">
    <source>
        <dbReference type="SAM" id="Phobius"/>
    </source>
</evidence>
<dbReference type="InterPro" id="IPR000160">
    <property type="entry name" value="GGDEF_dom"/>
</dbReference>
<sequence length="424" mass="44848">MTALIRRDPLRSLRLLFLVSMLCVSALALVQAATSHAGWDVMVVVVGVLAALLLLRADEFVRGRLVPFPVDLLELIAVGAMLVKLGQSDPVLGPVYFLLLFRAATGSLRRLIPMIAGYIVVCLAGSLIAGIPLVIGVFFGMPLVSLVVYGMRTLLLRLREEQRRHTQMIDDVLTRLPFPVLAADASGGVVLANPAASALTGPLDELRATRADGTPVDLPRLAAGESGLELRLVRGDGKVAQVVAETVPAAHGTIVALLDVTAQRGYEEKLEHAAFHDPLTGLPNRALLWRRFAVAADGPYAVLLVDLDGFKAINDTYGHLAGDDLLCRIAERLRHVCGADATVARLGGDEFAALLPASGRERAEAVAAAVHQALAWEIPLATGPVRVGASVGFALGGPGLSPDDVLAEADAAMYLQKHARLSGR</sequence>
<organism evidence="4 5">
    <name type="scientific">Paractinoplanes globisporus</name>
    <dbReference type="NCBI Taxonomy" id="113565"/>
    <lineage>
        <taxon>Bacteria</taxon>
        <taxon>Bacillati</taxon>
        <taxon>Actinomycetota</taxon>
        <taxon>Actinomycetes</taxon>
        <taxon>Micromonosporales</taxon>
        <taxon>Micromonosporaceae</taxon>
        <taxon>Paractinoplanes</taxon>
    </lineage>
</organism>
<dbReference type="CDD" id="cd01949">
    <property type="entry name" value="GGDEF"/>
    <property type="match status" value="1"/>
</dbReference>
<protein>
    <submittedName>
        <fullName evidence="4">Diguanylate cyclase domain-containing protein</fullName>
        <ecNumber evidence="4">2.7.7.65</ecNumber>
    </submittedName>
</protein>
<gene>
    <name evidence="4" type="ORF">ACFY35_36145</name>
</gene>
<dbReference type="PANTHER" id="PTHR44757">
    <property type="entry name" value="DIGUANYLATE CYCLASE DGCP"/>
    <property type="match status" value="1"/>
</dbReference>
<dbReference type="PANTHER" id="PTHR44757:SF2">
    <property type="entry name" value="BIOFILM ARCHITECTURE MAINTENANCE PROTEIN MBAA"/>
    <property type="match status" value="1"/>
</dbReference>
<name>A0ABW6WNW8_9ACTN</name>
<keyword evidence="4" id="KW-0548">Nucleotidyltransferase</keyword>
<proteinExistence type="predicted"/>
<dbReference type="InterPro" id="IPR043128">
    <property type="entry name" value="Rev_trsase/Diguanyl_cyclase"/>
</dbReference>
<dbReference type="NCBIfam" id="TIGR00254">
    <property type="entry name" value="GGDEF"/>
    <property type="match status" value="1"/>
</dbReference>
<dbReference type="SUPFAM" id="SSF55785">
    <property type="entry name" value="PYP-like sensor domain (PAS domain)"/>
    <property type="match status" value="1"/>
</dbReference>
<dbReference type="InterPro" id="IPR029787">
    <property type="entry name" value="Nucleotide_cyclase"/>
</dbReference>
<feature type="transmembrane region" description="Helical" evidence="1">
    <location>
        <begin position="42"/>
        <end position="58"/>
    </location>
</feature>
<dbReference type="PROSITE" id="PS50112">
    <property type="entry name" value="PAS"/>
    <property type="match status" value="1"/>
</dbReference>
<dbReference type="RefSeq" id="WP_020517437.1">
    <property type="nucleotide sequence ID" value="NZ_JBIAZU010000006.1"/>
</dbReference>
<dbReference type="GO" id="GO:0052621">
    <property type="term" value="F:diguanylate cyclase activity"/>
    <property type="evidence" value="ECO:0007669"/>
    <property type="project" value="UniProtKB-EC"/>
</dbReference>
<evidence type="ECO:0000313" key="5">
    <source>
        <dbReference type="Proteomes" id="UP001602245"/>
    </source>
</evidence>
<dbReference type="EMBL" id="JBIAZU010000006">
    <property type="protein sequence ID" value="MFF5294905.1"/>
    <property type="molecule type" value="Genomic_DNA"/>
</dbReference>
<evidence type="ECO:0000259" key="3">
    <source>
        <dbReference type="PROSITE" id="PS50887"/>
    </source>
</evidence>
<dbReference type="PROSITE" id="PS50887">
    <property type="entry name" value="GGDEF"/>
    <property type="match status" value="1"/>
</dbReference>
<dbReference type="Pfam" id="PF00990">
    <property type="entry name" value="GGDEF"/>
    <property type="match status" value="1"/>
</dbReference>
<dbReference type="InterPro" id="IPR035965">
    <property type="entry name" value="PAS-like_dom_sf"/>
</dbReference>
<feature type="transmembrane region" description="Helical" evidence="1">
    <location>
        <begin position="141"/>
        <end position="158"/>
    </location>
</feature>
<feature type="domain" description="GGDEF" evidence="3">
    <location>
        <begin position="298"/>
        <end position="424"/>
    </location>
</feature>